<feature type="domain" description="Histone deacetylase" evidence="2">
    <location>
        <begin position="41"/>
        <end position="324"/>
    </location>
</feature>
<protein>
    <submittedName>
        <fullName evidence="3">Class II histone deacetylase</fullName>
    </submittedName>
</protein>
<keyword evidence="4" id="KW-1185">Reference proteome</keyword>
<reference evidence="3 4" key="1">
    <citation type="submission" date="2022-04" db="EMBL/GenBank/DDBJ databases">
        <title>Leucobacter sp. isolated from rhizosphere of onion.</title>
        <authorList>
            <person name="Won M."/>
            <person name="Lee C.-M."/>
            <person name="Woen H.-Y."/>
            <person name="Kwon S.-W."/>
        </authorList>
    </citation>
    <scope>NUCLEOTIDE SEQUENCE [LARGE SCALE GENOMIC DNA]</scope>
    <source>
        <strain evidence="3 4">H25R-14</strain>
    </source>
</reference>
<organism evidence="3 4">
    <name type="scientific">Leucobacter rhizosphaerae</name>
    <dbReference type="NCBI Taxonomy" id="2932245"/>
    <lineage>
        <taxon>Bacteria</taxon>
        <taxon>Bacillati</taxon>
        <taxon>Actinomycetota</taxon>
        <taxon>Actinomycetes</taxon>
        <taxon>Micrococcales</taxon>
        <taxon>Microbacteriaceae</taxon>
        <taxon>Leucobacter</taxon>
    </lineage>
</organism>
<dbReference type="Proteomes" id="UP000831775">
    <property type="component" value="Chromosome"/>
</dbReference>
<accession>A0ABY4FWM0</accession>
<dbReference type="InterPro" id="IPR037138">
    <property type="entry name" value="His_deacetylse_dom_sf"/>
</dbReference>
<dbReference type="InterPro" id="IPR000286">
    <property type="entry name" value="HDACs"/>
</dbReference>
<dbReference type="PRINTS" id="PR01270">
    <property type="entry name" value="HDASUPER"/>
</dbReference>
<evidence type="ECO:0000313" key="3">
    <source>
        <dbReference type="EMBL" id="UOQ60701.1"/>
    </source>
</evidence>
<dbReference type="Pfam" id="PF00850">
    <property type="entry name" value="Hist_deacetyl"/>
    <property type="match status" value="1"/>
</dbReference>
<comment type="similarity">
    <text evidence="1">Belongs to the histone deacetylase family.</text>
</comment>
<dbReference type="PANTHER" id="PTHR10625">
    <property type="entry name" value="HISTONE DEACETYLASE HDAC1-RELATED"/>
    <property type="match status" value="1"/>
</dbReference>
<sequence>MTDQTTRTGYLWNTLYGWVDTGSGGLAPSSVAAGLQPISHHVAHPDTKRRLHELVVASGLIEHLHELSASPASRADVLRVHDAAHVDRIIAEGAQPKGGDAGDGVSPFGQGGDAIAFLAAGGAIEATRAVVSGEVDRAYALINPPGHHAERALGRGFCIFNNTAVAAAYALEELGLERVAIVDWDVHHGNGAQDIFWESPQVLNISLHQNRCFPSDSGFRDENGGGEGAGRSVNIPLPPGGGNAVYEYALEQVVIPALEAFEPQLILVPCGFDAAIMDPLARMMVRADGFRRLTRLITDAAERICDGRIVFLQEGGYSPYYVPCCGLGVIEELAGVTTGIADAYEPIVGAMGGDELLAHEREAVDAAGALLPGITAAR</sequence>
<dbReference type="PANTHER" id="PTHR10625:SF31">
    <property type="entry name" value="HISTONE DEACETYLASE DOMAIN-CONTAINING PROTEIN"/>
    <property type="match status" value="1"/>
</dbReference>
<dbReference type="SUPFAM" id="SSF52768">
    <property type="entry name" value="Arginase/deacetylase"/>
    <property type="match status" value="1"/>
</dbReference>
<evidence type="ECO:0000313" key="4">
    <source>
        <dbReference type="Proteomes" id="UP000831775"/>
    </source>
</evidence>
<gene>
    <name evidence="3" type="ORF">MUN76_01560</name>
</gene>
<name>A0ABY4FWM0_9MICO</name>
<evidence type="ECO:0000256" key="1">
    <source>
        <dbReference type="ARBA" id="ARBA00005947"/>
    </source>
</evidence>
<dbReference type="CDD" id="cd09996">
    <property type="entry name" value="HDAC_classII_1"/>
    <property type="match status" value="1"/>
</dbReference>
<evidence type="ECO:0000259" key="2">
    <source>
        <dbReference type="Pfam" id="PF00850"/>
    </source>
</evidence>
<dbReference type="Gene3D" id="3.40.800.20">
    <property type="entry name" value="Histone deacetylase domain"/>
    <property type="match status" value="1"/>
</dbReference>
<dbReference type="InterPro" id="IPR023696">
    <property type="entry name" value="Ureohydrolase_dom_sf"/>
</dbReference>
<dbReference type="InterPro" id="IPR023801">
    <property type="entry name" value="His_deacetylse_dom"/>
</dbReference>
<dbReference type="EMBL" id="CP095043">
    <property type="protein sequence ID" value="UOQ60701.1"/>
    <property type="molecule type" value="Genomic_DNA"/>
</dbReference>
<dbReference type="RefSeq" id="WP_244686552.1">
    <property type="nucleotide sequence ID" value="NZ_CP095043.1"/>
</dbReference>
<proteinExistence type="inferred from homology"/>